<accession>A0ABT1I059</accession>
<sequence length="145" mass="16369">MARFEGKIMTPSEAWKVANSCVVRSATLMDCYRSNTEANAAVGWDPTPTFGTSQNLGLDDRASRWPCLFEHENGGGKRLIFNEEKWHHPGNREFDNTVSSWNNNQFWCDDTGILKDGQAFEFQLDGCARASPMGHFDDEALYMHG</sequence>
<reference evidence="1 2" key="1">
    <citation type="submission" date="2022-06" db="EMBL/GenBank/DDBJ databases">
        <title>Genomic Encyclopedia of Archaeal and Bacterial Type Strains, Phase II (KMG-II): from individual species to whole genera.</title>
        <authorList>
            <person name="Goeker M."/>
        </authorList>
    </citation>
    <scope>NUCLEOTIDE SEQUENCE [LARGE SCALE GENOMIC DNA]</scope>
    <source>
        <strain evidence="1 2">DSM 40477</strain>
    </source>
</reference>
<dbReference type="RefSeq" id="WP_253671976.1">
    <property type="nucleotide sequence ID" value="NZ_JAMTCP010000036.1"/>
</dbReference>
<evidence type="ECO:0000313" key="2">
    <source>
        <dbReference type="Proteomes" id="UP001205311"/>
    </source>
</evidence>
<dbReference type="Proteomes" id="UP001205311">
    <property type="component" value="Unassembled WGS sequence"/>
</dbReference>
<keyword evidence="2" id="KW-1185">Reference proteome</keyword>
<dbReference type="EMBL" id="JAMTCP010000036">
    <property type="protein sequence ID" value="MCP2261144.1"/>
    <property type="molecule type" value="Genomic_DNA"/>
</dbReference>
<gene>
    <name evidence="1" type="ORF">LX15_004864</name>
</gene>
<proteinExistence type="predicted"/>
<evidence type="ECO:0000313" key="1">
    <source>
        <dbReference type="EMBL" id="MCP2261144.1"/>
    </source>
</evidence>
<organism evidence="1 2">
    <name type="scientific">Streptoalloteichus tenebrarius (strain ATCC 17920 / DSM 40477 / JCM 4838 / CBS 697.72 / NBRC 16177 / NCIMB 11028 / NRRL B-12390 / A12253. 1 / ISP 5477)</name>
    <name type="common">Streptomyces tenebrarius</name>
    <dbReference type="NCBI Taxonomy" id="1933"/>
    <lineage>
        <taxon>Bacteria</taxon>
        <taxon>Bacillati</taxon>
        <taxon>Actinomycetota</taxon>
        <taxon>Actinomycetes</taxon>
        <taxon>Pseudonocardiales</taxon>
        <taxon>Pseudonocardiaceae</taxon>
        <taxon>Streptoalloteichus</taxon>
    </lineage>
</organism>
<protein>
    <submittedName>
        <fullName evidence="1">Uncharacterized protein</fullName>
    </submittedName>
</protein>
<comment type="caution">
    <text evidence="1">The sequence shown here is derived from an EMBL/GenBank/DDBJ whole genome shotgun (WGS) entry which is preliminary data.</text>
</comment>
<name>A0ABT1I059_STRSD</name>